<dbReference type="PANTHER" id="PTHR42928:SF5">
    <property type="entry name" value="BLR1237 PROTEIN"/>
    <property type="match status" value="1"/>
</dbReference>
<proteinExistence type="inferred from homology"/>
<name>A0ABP8HFD0_9BURK</name>
<evidence type="ECO:0000313" key="3">
    <source>
        <dbReference type="EMBL" id="GAA4338471.1"/>
    </source>
</evidence>
<feature type="chain" id="PRO_5045359637" evidence="2">
    <location>
        <begin position="27"/>
        <end position="326"/>
    </location>
</feature>
<dbReference type="Gene3D" id="3.40.190.150">
    <property type="entry name" value="Bordetella uptake gene, domain 1"/>
    <property type="match status" value="1"/>
</dbReference>
<evidence type="ECO:0000256" key="2">
    <source>
        <dbReference type="SAM" id="SignalP"/>
    </source>
</evidence>
<dbReference type="Gene3D" id="3.40.190.10">
    <property type="entry name" value="Periplasmic binding protein-like II"/>
    <property type="match status" value="1"/>
</dbReference>
<dbReference type="RefSeq" id="WP_345537219.1">
    <property type="nucleotide sequence ID" value="NZ_BAABGJ010000013.1"/>
</dbReference>
<dbReference type="PANTHER" id="PTHR42928">
    <property type="entry name" value="TRICARBOXYLATE-BINDING PROTEIN"/>
    <property type="match status" value="1"/>
</dbReference>
<gene>
    <name evidence="3" type="ORF">GCM10023165_17170</name>
</gene>
<reference evidence="4" key="1">
    <citation type="journal article" date="2019" name="Int. J. Syst. Evol. Microbiol.">
        <title>The Global Catalogue of Microorganisms (GCM) 10K type strain sequencing project: providing services to taxonomists for standard genome sequencing and annotation.</title>
        <authorList>
            <consortium name="The Broad Institute Genomics Platform"/>
            <consortium name="The Broad Institute Genome Sequencing Center for Infectious Disease"/>
            <person name="Wu L."/>
            <person name="Ma J."/>
        </authorList>
    </citation>
    <scope>NUCLEOTIDE SEQUENCE [LARGE SCALE GENOMIC DNA]</scope>
    <source>
        <strain evidence="4">JCM 17804</strain>
    </source>
</reference>
<protein>
    <submittedName>
        <fullName evidence="3">Tripartite tricarboxylate transporter substrate binding protein</fullName>
    </submittedName>
</protein>
<keyword evidence="4" id="KW-1185">Reference proteome</keyword>
<comment type="caution">
    <text evidence="3">The sequence shown here is derived from an EMBL/GenBank/DDBJ whole genome shotgun (WGS) entry which is preliminary data.</text>
</comment>
<dbReference type="CDD" id="cd13578">
    <property type="entry name" value="PBP2_Bug27"/>
    <property type="match status" value="1"/>
</dbReference>
<sequence>MRSTLRPLFKALLAVGAGLAMSAGQAQTYPSKPVTLVVGFAPGGSADILARLVAQKLGDSLGQPVVVDNKPGAGATIATAAVASAKPDGYTLLMVTSGHAGSAALYPKLSYDTIRGFEPVAKVGASPVLIVAPASGPFKQLKDVIDTARKNPGKLNYAAGGGGATTTSLAAEFLKNEAKIDMVMVPYKGSGPALTALLAGEVDLGFDIPSSALPHVRSGKLVPLAVTTRSRSNVLPDVPTVAEQGLKGFEVTGWFGVLAPAGTPQPIVARLNKDINALLTAPDTQARLQDLGVEAAPGTPADFGKLIASETQRYGDAIRKLGIRAE</sequence>
<feature type="signal peptide" evidence="2">
    <location>
        <begin position="1"/>
        <end position="26"/>
    </location>
</feature>
<keyword evidence="2" id="KW-0732">Signal</keyword>
<dbReference type="Proteomes" id="UP001500975">
    <property type="component" value="Unassembled WGS sequence"/>
</dbReference>
<evidence type="ECO:0000313" key="4">
    <source>
        <dbReference type="Proteomes" id="UP001500975"/>
    </source>
</evidence>
<accession>A0ABP8HFD0</accession>
<organism evidence="3 4">
    <name type="scientific">Variovorax defluvii</name>
    <dbReference type="NCBI Taxonomy" id="913761"/>
    <lineage>
        <taxon>Bacteria</taxon>
        <taxon>Pseudomonadati</taxon>
        <taxon>Pseudomonadota</taxon>
        <taxon>Betaproteobacteria</taxon>
        <taxon>Burkholderiales</taxon>
        <taxon>Comamonadaceae</taxon>
        <taxon>Variovorax</taxon>
    </lineage>
</organism>
<dbReference type="InterPro" id="IPR005064">
    <property type="entry name" value="BUG"/>
</dbReference>
<dbReference type="EMBL" id="BAABGJ010000013">
    <property type="protein sequence ID" value="GAA4338471.1"/>
    <property type="molecule type" value="Genomic_DNA"/>
</dbReference>
<dbReference type="SUPFAM" id="SSF53850">
    <property type="entry name" value="Periplasmic binding protein-like II"/>
    <property type="match status" value="1"/>
</dbReference>
<dbReference type="Pfam" id="PF03401">
    <property type="entry name" value="TctC"/>
    <property type="match status" value="1"/>
</dbReference>
<dbReference type="InterPro" id="IPR042100">
    <property type="entry name" value="Bug_dom1"/>
</dbReference>
<comment type="similarity">
    <text evidence="1">Belongs to the UPF0065 (bug) family.</text>
</comment>
<evidence type="ECO:0000256" key="1">
    <source>
        <dbReference type="ARBA" id="ARBA00006987"/>
    </source>
</evidence>
<dbReference type="PIRSF" id="PIRSF017082">
    <property type="entry name" value="YflP"/>
    <property type="match status" value="1"/>
</dbReference>